<accession>A0A439CMI1</accession>
<dbReference type="AlphaFoldDB" id="A0A439CMI1"/>
<reference evidence="1 2" key="1">
    <citation type="submission" date="2018-12" db="EMBL/GenBank/DDBJ databases">
        <title>Draft genome sequence of Xylaria grammica IHI A82.</title>
        <authorList>
            <person name="Buettner E."/>
            <person name="Kellner H."/>
        </authorList>
    </citation>
    <scope>NUCLEOTIDE SEQUENCE [LARGE SCALE GENOMIC DNA]</scope>
    <source>
        <strain evidence="1 2">IHI A82</strain>
    </source>
</reference>
<sequence length="236" mass="26337">MQRTQDVRSRAGDEELRKVVEGFMASSERYQFLVGPPRSGKSTRLPLILAALSQKRVISVQPDDWVARYHAEWVRSSEGTATYGGERPSVGCYADDDGFPPDFFPGYDVSYVSYRWLYRLVVGINTPEPSTGLDDEHTSAKAAERAQELLSRRSRYEGQIGYVILDEVHAQSVTQELGYLAVHATGLSVVQAPIGFSDRTKVVVATAYLENNAFFNYFALPDDQVVRQTFAIARGL</sequence>
<dbReference type="Proteomes" id="UP000286045">
    <property type="component" value="Unassembled WGS sequence"/>
</dbReference>
<dbReference type="Gene3D" id="3.40.50.300">
    <property type="entry name" value="P-loop containing nucleotide triphosphate hydrolases"/>
    <property type="match status" value="1"/>
</dbReference>
<dbReference type="InterPro" id="IPR027417">
    <property type="entry name" value="P-loop_NTPase"/>
</dbReference>
<gene>
    <name evidence="1" type="ORF">EKO27_g11732</name>
</gene>
<proteinExistence type="predicted"/>
<name>A0A439CMI1_9PEZI</name>
<keyword evidence="2" id="KW-1185">Reference proteome</keyword>
<feature type="non-terminal residue" evidence="1">
    <location>
        <position position="236"/>
    </location>
</feature>
<dbReference type="SUPFAM" id="SSF52540">
    <property type="entry name" value="P-loop containing nucleoside triphosphate hydrolases"/>
    <property type="match status" value="1"/>
</dbReference>
<evidence type="ECO:0000313" key="2">
    <source>
        <dbReference type="Proteomes" id="UP000286045"/>
    </source>
</evidence>
<evidence type="ECO:0000313" key="1">
    <source>
        <dbReference type="EMBL" id="RWA03373.1"/>
    </source>
</evidence>
<protein>
    <recommendedName>
        <fullName evidence="3">Helicase ATP-binding domain-containing protein</fullName>
    </recommendedName>
</protein>
<dbReference type="EMBL" id="RYZI01000820">
    <property type="protein sequence ID" value="RWA03373.1"/>
    <property type="molecule type" value="Genomic_DNA"/>
</dbReference>
<evidence type="ECO:0008006" key="3">
    <source>
        <dbReference type="Google" id="ProtNLM"/>
    </source>
</evidence>
<organism evidence="1 2">
    <name type="scientific">Xylaria grammica</name>
    <dbReference type="NCBI Taxonomy" id="363999"/>
    <lineage>
        <taxon>Eukaryota</taxon>
        <taxon>Fungi</taxon>
        <taxon>Dikarya</taxon>
        <taxon>Ascomycota</taxon>
        <taxon>Pezizomycotina</taxon>
        <taxon>Sordariomycetes</taxon>
        <taxon>Xylariomycetidae</taxon>
        <taxon>Xylariales</taxon>
        <taxon>Xylariaceae</taxon>
        <taxon>Xylaria</taxon>
    </lineage>
</organism>
<comment type="caution">
    <text evidence="1">The sequence shown here is derived from an EMBL/GenBank/DDBJ whole genome shotgun (WGS) entry which is preliminary data.</text>
</comment>